<proteinExistence type="predicted"/>
<dbReference type="AlphaFoldDB" id="A0A1W1CD59"/>
<dbReference type="EMBL" id="FPHL01000034">
    <property type="protein sequence ID" value="SFV63706.1"/>
    <property type="molecule type" value="Genomic_DNA"/>
</dbReference>
<sequence>MILLWLSAMCIATQGNEYAEPKNLYTACLKCHQSEQVPSSLVYRRYLMRYSTPERIKKAMFSYLEAPEKADSIMPPQFFLKFPMKKKMQMNDMLLKKYIREYIEQFDVKKRLVLP</sequence>
<evidence type="ECO:0000313" key="1">
    <source>
        <dbReference type="EMBL" id="SFV63706.1"/>
    </source>
</evidence>
<organism evidence="1">
    <name type="scientific">hydrothermal vent metagenome</name>
    <dbReference type="NCBI Taxonomy" id="652676"/>
    <lineage>
        <taxon>unclassified sequences</taxon>
        <taxon>metagenomes</taxon>
        <taxon>ecological metagenomes</taxon>
    </lineage>
</organism>
<accession>A0A1W1CD59</accession>
<gene>
    <name evidence="1" type="ORF">MNB_SV-10-1050</name>
</gene>
<evidence type="ECO:0008006" key="2">
    <source>
        <dbReference type="Google" id="ProtNLM"/>
    </source>
</evidence>
<protein>
    <recommendedName>
        <fullName evidence="2">Cytochrome c domain-containing protein</fullName>
    </recommendedName>
</protein>
<reference evidence="1" key="1">
    <citation type="submission" date="2016-10" db="EMBL/GenBank/DDBJ databases">
        <authorList>
            <person name="de Groot N.N."/>
        </authorList>
    </citation>
    <scope>NUCLEOTIDE SEQUENCE</scope>
</reference>
<name>A0A1W1CD59_9ZZZZ</name>